<comment type="caution">
    <text evidence="3">The sequence shown here is derived from an EMBL/GenBank/DDBJ whole genome shotgun (WGS) entry which is preliminary data.</text>
</comment>
<feature type="chain" id="PRO_5035327791" evidence="2">
    <location>
        <begin position="29"/>
        <end position="310"/>
    </location>
</feature>
<dbReference type="PROSITE" id="PS51257">
    <property type="entry name" value="PROKAR_LIPOPROTEIN"/>
    <property type="match status" value="1"/>
</dbReference>
<accession>A0A8J4AI44</accession>
<dbReference type="EMBL" id="BOPO01000084">
    <property type="protein sequence ID" value="GIL29073.1"/>
    <property type="molecule type" value="Genomic_DNA"/>
</dbReference>
<evidence type="ECO:0000256" key="2">
    <source>
        <dbReference type="SAM" id="SignalP"/>
    </source>
</evidence>
<sequence length="310" mass="32166">MHMNRGVAIGICLVTVAACVMMPTVSFAGGHIGSVTCDESPAGCDLHAGHGGHHGSSPAGGIDAPPNGAAQGGTSIHCENPSHQQIPCQDPDLGSVGADGCYYKPTSRPEGRKQPSGPGGWYAKTCTRNGSDGRESLSHPVWRPGSTGGQPLLSPEQVAQMAVRRLDLPKPVLAMNPPRTVRQLVGVPVWLWVVQWPTKTATARVPGVEVTATAHPTQVLWASGDGGSVVCSGPGTHWQPGNDPTRSSPDCGHVFRRVSTSSPGGRFAVTATMRWAVSWQGAHRSGTVADLSTSASTSVKVAESQAVNTR</sequence>
<organism evidence="3 4">
    <name type="scientific">Actinocatenispora comari</name>
    <dbReference type="NCBI Taxonomy" id="2807577"/>
    <lineage>
        <taxon>Bacteria</taxon>
        <taxon>Bacillati</taxon>
        <taxon>Actinomycetota</taxon>
        <taxon>Actinomycetes</taxon>
        <taxon>Micromonosporales</taxon>
        <taxon>Micromonosporaceae</taxon>
        <taxon>Actinocatenispora</taxon>
    </lineage>
</organism>
<dbReference type="RefSeq" id="WP_225918758.1">
    <property type="nucleotide sequence ID" value="NZ_BOPO01000084.1"/>
</dbReference>
<dbReference type="Proteomes" id="UP000614996">
    <property type="component" value="Unassembled WGS sequence"/>
</dbReference>
<evidence type="ECO:0000256" key="1">
    <source>
        <dbReference type="SAM" id="MobiDB-lite"/>
    </source>
</evidence>
<reference evidence="4" key="1">
    <citation type="journal article" date="2021" name="Int. J. Syst. Evol. Microbiol.">
        <title>Actinocatenispora comari sp. nov., an endophytic actinomycete isolated from aerial parts of Comarum salesowianum.</title>
        <authorList>
            <person name="Oyunbileg N."/>
            <person name="Iizaka Y."/>
            <person name="Hamada M."/>
            <person name="Davaapurev B.O."/>
            <person name="Fukumoto A."/>
            <person name="Tsetseg B."/>
            <person name="Kato F."/>
            <person name="Tamura T."/>
            <person name="Batkhuu J."/>
            <person name="Anzai Y."/>
        </authorList>
    </citation>
    <scope>NUCLEOTIDE SEQUENCE [LARGE SCALE GENOMIC DNA]</scope>
    <source>
        <strain evidence="4">NUM-2625</strain>
    </source>
</reference>
<name>A0A8J4AI44_9ACTN</name>
<feature type="region of interest" description="Disordered" evidence="1">
    <location>
        <begin position="104"/>
        <end position="152"/>
    </location>
</feature>
<proteinExistence type="predicted"/>
<keyword evidence="2" id="KW-0732">Signal</keyword>
<evidence type="ECO:0000313" key="3">
    <source>
        <dbReference type="EMBL" id="GIL29073.1"/>
    </source>
</evidence>
<keyword evidence="4" id="KW-1185">Reference proteome</keyword>
<gene>
    <name evidence="3" type="ORF">NUM_43270</name>
</gene>
<feature type="signal peptide" evidence="2">
    <location>
        <begin position="1"/>
        <end position="28"/>
    </location>
</feature>
<protein>
    <submittedName>
        <fullName evidence="3">ATP/GTP-binding protein</fullName>
    </submittedName>
</protein>
<evidence type="ECO:0000313" key="4">
    <source>
        <dbReference type="Proteomes" id="UP000614996"/>
    </source>
</evidence>
<dbReference type="AlphaFoldDB" id="A0A8J4AI44"/>